<dbReference type="EMBL" id="BAAADS010000001">
    <property type="protein sequence ID" value="GAA0589817.1"/>
    <property type="molecule type" value="Genomic_DNA"/>
</dbReference>
<dbReference type="RefSeq" id="WP_343809494.1">
    <property type="nucleotide sequence ID" value="NZ_BAAADS010000001.1"/>
</dbReference>
<keyword evidence="3" id="KW-1185">Reference proteome</keyword>
<sequence length="43" mass="5118">MQSPVKQVVLDDEWFELIKSAKTLGLTIEEIRQFLTEVQRKNR</sequence>
<proteinExistence type="predicted"/>
<accession>A0ABN1FFQ9</accession>
<protein>
    <recommendedName>
        <fullName evidence="1">Sin domain-containing protein</fullName>
    </recommendedName>
</protein>
<organism evidence="2 3">
    <name type="scientific">Virgibacillus siamensis</name>
    <dbReference type="NCBI Taxonomy" id="480071"/>
    <lineage>
        <taxon>Bacteria</taxon>
        <taxon>Bacillati</taxon>
        <taxon>Bacillota</taxon>
        <taxon>Bacilli</taxon>
        <taxon>Bacillales</taxon>
        <taxon>Bacillaceae</taxon>
        <taxon>Virgibacillus</taxon>
    </lineage>
</organism>
<reference evidence="2 3" key="1">
    <citation type="journal article" date="2019" name="Int. J. Syst. Evol. Microbiol.">
        <title>The Global Catalogue of Microorganisms (GCM) 10K type strain sequencing project: providing services to taxonomists for standard genome sequencing and annotation.</title>
        <authorList>
            <consortium name="The Broad Institute Genomics Platform"/>
            <consortium name="The Broad Institute Genome Sequencing Center for Infectious Disease"/>
            <person name="Wu L."/>
            <person name="Ma J."/>
        </authorList>
    </citation>
    <scope>NUCLEOTIDE SEQUENCE [LARGE SCALE GENOMIC DNA]</scope>
    <source>
        <strain evidence="2 3">JCM 15395</strain>
    </source>
</reference>
<evidence type="ECO:0000313" key="3">
    <source>
        <dbReference type="Proteomes" id="UP001500866"/>
    </source>
</evidence>
<dbReference type="Proteomes" id="UP001500866">
    <property type="component" value="Unassembled WGS sequence"/>
</dbReference>
<evidence type="ECO:0000313" key="2">
    <source>
        <dbReference type="EMBL" id="GAA0589817.1"/>
    </source>
</evidence>
<dbReference type="SUPFAM" id="SSF47406">
    <property type="entry name" value="SinR repressor dimerisation domain-like"/>
    <property type="match status" value="1"/>
</dbReference>
<dbReference type="PROSITE" id="PS51500">
    <property type="entry name" value="SIN"/>
    <property type="match status" value="1"/>
</dbReference>
<dbReference type="Pfam" id="PF08671">
    <property type="entry name" value="SinI"/>
    <property type="match status" value="1"/>
</dbReference>
<name>A0ABN1FFQ9_9BACI</name>
<gene>
    <name evidence="2" type="ORF">GCM10009001_02200</name>
</gene>
<dbReference type="InterPro" id="IPR036281">
    <property type="entry name" value="SinR/SinI_dimer_dom_sf"/>
</dbReference>
<feature type="domain" description="Sin" evidence="1">
    <location>
        <begin position="1"/>
        <end position="39"/>
    </location>
</feature>
<dbReference type="InterPro" id="IPR010981">
    <property type="entry name" value="SinR/SinI_dimer_dom"/>
</dbReference>
<evidence type="ECO:0000259" key="1">
    <source>
        <dbReference type="PROSITE" id="PS51500"/>
    </source>
</evidence>
<comment type="caution">
    <text evidence="2">The sequence shown here is derived from an EMBL/GenBank/DDBJ whole genome shotgun (WGS) entry which is preliminary data.</text>
</comment>